<dbReference type="Proteomes" id="UP000182690">
    <property type="component" value="Unassembled WGS sequence"/>
</dbReference>
<reference evidence="2 3" key="1">
    <citation type="submission" date="2016-10" db="EMBL/GenBank/DDBJ databases">
        <authorList>
            <person name="de Groot N.N."/>
        </authorList>
    </citation>
    <scope>NUCLEOTIDE SEQUENCE [LARGE SCALE GENOMIC DNA]</scope>
    <source>
        <strain evidence="2 3">DSM 22788</strain>
    </source>
</reference>
<accession>A0A1H0Y9C9</accession>
<protein>
    <submittedName>
        <fullName evidence="2">Uncharacterized protein</fullName>
    </submittedName>
</protein>
<dbReference type="RefSeq" id="WP_010155594.1">
    <property type="nucleotide sequence ID" value="NZ_FNKB01000001.1"/>
</dbReference>
<evidence type="ECO:0000256" key="1">
    <source>
        <dbReference type="SAM" id="Phobius"/>
    </source>
</evidence>
<evidence type="ECO:0000313" key="2">
    <source>
        <dbReference type="EMBL" id="SDQ11496.1"/>
    </source>
</evidence>
<keyword evidence="1" id="KW-1133">Transmembrane helix</keyword>
<dbReference type="EMBL" id="FNKB01000001">
    <property type="protein sequence ID" value="SDQ11496.1"/>
    <property type="molecule type" value="Genomic_DNA"/>
</dbReference>
<keyword evidence="1" id="KW-0472">Membrane</keyword>
<evidence type="ECO:0000313" key="3">
    <source>
        <dbReference type="Proteomes" id="UP000182690"/>
    </source>
</evidence>
<feature type="transmembrane region" description="Helical" evidence="1">
    <location>
        <begin position="12"/>
        <end position="30"/>
    </location>
</feature>
<proteinExistence type="predicted"/>
<sequence>MRAITPQQLAQQWVSPILGGTGMIGVAFGYDRIVKKWMPEQVDELEATGRLMLELAAKLRTVGEGDGEA</sequence>
<dbReference type="STRING" id="1079994.SAMN04488565_0631"/>
<keyword evidence="1" id="KW-0812">Transmembrane</keyword>
<name>A0A1H0Y9C9_9MICO</name>
<gene>
    <name evidence="2" type="ORF">SAMN04488565_0631</name>
</gene>
<dbReference type="AlphaFoldDB" id="A0A1H0Y9C9"/>
<organism evidence="2 3">
    <name type="scientific">Leucobacter chromiiresistens</name>
    <dbReference type="NCBI Taxonomy" id="1079994"/>
    <lineage>
        <taxon>Bacteria</taxon>
        <taxon>Bacillati</taxon>
        <taxon>Actinomycetota</taxon>
        <taxon>Actinomycetes</taxon>
        <taxon>Micrococcales</taxon>
        <taxon>Microbacteriaceae</taxon>
        <taxon>Leucobacter</taxon>
    </lineage>
</organism>